<comment type="caution">
    <text evidence="3">The sequence shown here is derived from an EMBL/GenBank/DDBJ whole genome shotgun (WGS) entry which is preliminary data.</text>
</comment>
<dbReference type="AlphaFoldDB" id="A0A0F9BHJ9"/>
<accession>A0A0F9BHJ9</accession>
<organism evidence="3">
    <name type="scientific">marine sediment metagenome</name>
    <dbReference type="NCBI Taxonomy" id="412755"/>
    <lineage>
        <taxon>unclassified sequences</taxon>
        <taxon>metagenomes</taxon>
        <taxon>ecological metagenomes</taxon>
    </lineage>
</organism>
<feature type="non-terminal residue" evidence="3">
    <location>
        <position position="470"/>
    </location>
</feature>
<dbReference type="SUPFAM" id="SSF51735">
    <property type="entry name" value="NAD(P)-binding Rossmann-fold domains"/>
    <property type="match status" value="2"/>
</dbReference>
<dbReference type="EMBL" id="LAZR01037770">
    <property type="protein sequence ID" value="KKL21339.1"/>
    <property type="molecule type" value="Genomic_DNA"/>
</dbReference>
<protein>
    <recommendedName>
        <fullName evidence="2">Polysaccharide biosynthesis protein CapD-like domain-containing protein</fullName>
    </recommendedName>
</protein>
<reference evidence="3" key="1">
    <citation type="journal article" date="2015" name="Nature">
        <title>Complex archaea that bridge the gap between prokaryotes and eukaryotes.</title>
        <authorList>
            <person name="Spang A."/>
            <person name="Saw J.H."/>
            <person name="Jorgensen S.L."/>
            <person name="Zaremba-Niedzwiedzka K."/>
            <person name="Martijn J."/>
            <person name="Lind A.E."/>
            <person name="van Eijk R."/>
            <person name="Schleper C."/>
            <person name="Guy L."/>
            <person name="Ettema T.J."/>
        </authorList>
    </citation>
    <scope>NUCLEOTIDE SEQUENCE</scope>
</reference>
<dbReference type="Gene3D" id="3.40.50.720">
    <property type="entry name" value="NAD(P)-binding Rossmann-like Domain"/>
    <property type="match status" value="2"/>
</dbReference>
<dbReference type="InterPro" id="IPR003869">
    <property type="entry name" value="Polysac_CapD-like"/>
</dbReference>
<dbReference type="Pfam" id="PF02719">
    <property type="entry name" value="Polysacc_synt_2"/>
    <property type="match status" value="1"/>
</dbReference>
<dbReference type="Pfam" id="PF13727">
    <property type="entry name" value="CoA_binding_3"/>
    <property type="match status" value="1"/>
</dbReference>
<comment type="similarity">
    <text evidence="1">Belongs to the polysaccharide synthase family.</text>
</comment>
<dbReference type="InterPro" id="IPR051203">
    <property type="entry name" value="Polysaccharide_Synthase-Rel"/>
</dbReference>
<feature type="domain" description="Polysaccharide biosynthesis protein CapD-like" evidence="2">
    <location>
        <begin position="159"/>
        <end position="443"/>
    </location>
</feature>
<name>A0A0F9BHJ9_9ZZZZ</name>
<gene>
    <name evidence="3" type="ORF">LCGC14_2446440</name>
</gene>
<dbReference type="InterPro" id="IPR036291">
    <property type="entry name" value="NAD(P)-bd_dom_sf"/>
</dbReference>
<evidence type="ECO:0000259" key="2">
    <source>
        <dbReference type="Pfam" id="PF02719"/>
    </source>
</evidence>
<evidence type="ECO:0000256" key="1">
    <source>
        <dbReference type="ARBA" id="ARBA00007430"/>
    </source>
</evidence>
<sequence length="470" mass="52018">MALTSLLKKNTKIALQNVIIIGAGEAGYLLYKSIQEEHGHIYKVVGFLDDDPTKLKNKINGTKVIGRICDLERVISKYDIKEIFVALPSGSSSVISGILKRCEAICAPVRIIPSSYAKTNDHGVTLKSLKKVEVEDLLDRDTYSLDFDEQRKIYQDKVVLITGAAGSVGSQLCRDLVKISPKKIVMLDNRESELFDLYNDLVSMHHRCPIELVIADIRDRGRMFSVFDKVKPETTFHAAAYKHVPLMEIAPCESVKTNIRGTRLVLEAASAAGCTNFILVSTDKAIEPINVMGASKRMAEQQALNFARDQKIKCAVVRFGNVLGSSGSVLPLFEEQIRKGGPITITTEDVNRYFISIEEASALLLSVPNLTKAGDKTFLLDMGEPVKILDLAHRILALRGLEPNVDIDIEFCGLRTGEKISEKLTGRNEKLSKSANDRIFVVNKSKNHPNPLVINDQTIDEIEKAAINNK</sequence>
<dbReference type="CDD" id="cd05237">
    <property type="entry name" value="UDP_invert_4-6DH_SDR_e"/>
    <property type="match status" value="1"/>
</dbReference>
<dbReference type="PANTHER" id="PTHR43318:SF1">
    <property type="entry name" value="POLYSACCHARIDE BIOSYNTHESIS PROTEIN EPSC-RELATED"/>
    <property type="match status" value="1"/>
</dbReference>
<dbReference type="PANTHER" id="PTHR43318">
    <property type="entry name" value="UDP-N-ACETYLGLUCOSAMINE 4,6-DEHYDRATASE"/>
    <property type="match status" value="1"/>
</dbReference>
<evidence type="ECO:0000313" key="3">
    <source>
        <dbReference type="EMBL" id="KKL21339.1"/>
    </source>
</evidence>
<proteinExistence type="inferred from homology"/>